<evidence type="ECO:0008006" key="3">
    <source>
        <dbReference type="Google" id="ProtNLM"/>
    </source>
</evidence>
<keyword evidence="2" id="KW-1185">Reference proteome</keyword>
<dbReference type="RefSeq" id="WP_282314994.1">
    <property type="nucleotide sequence ID" value="NZ_JARBWL010000001.1"/>
</dbReference>
<evidence type="ECO:0000313" key="1">
    <source>
        <dbReference type="EMBL" id="MDI2590377.1"/>
    </source>
</evidence>
<proteinExistence type="predicted"/>
<reference evidence="1 2" key="1">
    <citation type="submission" date="2023-02" db="EMBL/GenBank/DDBJ databases">
        <title>Pseudomonas chrutzelriedensis sp. nov., a potently antifungal strain isolated from moss.</title>
        <authorList>
            <person name="Schnyder A."/>
            <person name="Kalawong R."/>
            <person name="Eberl L."/>
            <person name="Agnoli K."/>
        </authorList>
    </citation>
    <scope>NUCLEOTIDE SEQUENCE [LARGE SCALE GENOMIC DNA]</scope>
    <source>
        <strain evidence="1 2">681</strain>
    </source>
</reference>
<organism evidence="1 2">
    <name type="scientific">Pseudomonas fungipugnans</name>
    <dbReference type="NCBI Taxonomy" id="3024217"/>
    <lineage>
        <taxon>Bacteria</taxon>
        <taxon>Pseudomonadati</taxon>
        <taxon>Pseudomonadota</taxon>
        <taxon>Gammaproteobacteria</taxon>
        <taxon>Pseudomonadales</taxon>
        <taxon>Pseudomonadaceae</taxon>
        <taxon>Pseudomonas</taxon>
    </lineage>
</organism>
<evidence type="ECO:0000313" key="2">
    <source>
        <dbReference type="Proteomes" id="UP001159100"/>
    </source>
</evidence>
<gene>
    <name evidence="1" type="ORF">POF45_02890</name>
</gene>
<name>A0ABT6QHK9_9PSED</name>
<comment type="caution">
    <text evidence="1">The sequence shown here is derived from an EMBL/GenBank/DDBJ whole genome shotgun (WGS) entry which is preliminary data.</text>
</comment>
<sequence length="233" mass="25461">MSLEPRWLAPLMQVLCETQPEAQAECLRQRLSAQLQRLDGQVPFRLVHQWQADVVLPLLCDALPEHQPALLGLRSLHQRAALGLRGRKGEWRAALRPVLQPLYRRAYAYDAAYAQAHESALSFGLAPANTAMIAEHFGDAKAFALYYAQLSTEANASAFAQANAGANAEIAARAYASDDAEAFAGICGSSARVYAWACGDTDEQRRTVFGRLTEGLGECLAQLQPHSTGERHD</sequence>
<protein>
    <recommendedName>
        <fullName evidence="3">SpcZ</fullName>
    </recommendedName>
</protein>
<dbReference type="EMBL" id="JARBWL010000001">
    <property type="protein sequence ID" value="MDI2590377.1"/>
    <property type="molecule type" value="Genomic_DNA"/>
</dbReference>
<dbReference type="Proteomes" id="UP001159100">
    <property type="component" value="Unassembled WGS sequence"/>
</dbReference>
<accession>A0ABT6QHK9</accession>